<evidence type="ECO:0000256" key="1">
    <source>
        <dbReference type="ARBA" id="ARBA00011518"/>
    </source>
</evidence>
<feature type="transmembrane region" description="Helical" evidence="4">
    <location>
        <begin position="12"/>
        <end position="36"/>
    </location>
</feature>
<evidence type="ECO:0000256" key="4">
    <source>
        <dbReference type="SAM" id="Phobius"/>
    </source>
</evidence>
<evidence type="ECO:0000256" key="3">
    <source>
        <dbReference type="ARBA" id="ARBA00023157"/>
    </source>
</evidence>
<dbReference type="Pfam" id="PF01484">
    <property type="entry name" value="Col_cuticle_N"/>
    <property type="match status" value="1"/>
</dbReference>
<evidence type="ECO:0000313" key="6">
    <source>
        <dbReference type="EMBL" id="UMM22810.1"/>
    </source>
</evidence>
<keyword evidence="7" id="KW-1185">Reference proteome</keyword>
<keyword evidence="2" id="KW-0677">Repeat</keyword>
<organism evidence="6 7">
    <name type="scientific">Caenorhabditis briggsae</name>
    <dbReference type="NCBI Taxonomy" id="6238"/>
    <lineage>
        <taxon>Eukaryota</taxon>
        <taxon>Metazoa</taxon>
        <taxon>Ecdysozoa</taxon>
        <taxon>Nematoda</taxon>
        <taxon>Chromadorea</taxon>
        <taxon>Rhabditida</taxon>
        <taxon>Rhabditina</taxon>
        <taxon>Rhabditomorpha</taxon>
        <taxon>Rhabditoidea</taxon>
        <taxon>Rhabditidae</taxon>
        <taxon>Peloderinae</taxon>
        <taxon>Caenorhabditis</taxon>
    </lineage>
</organism>
<keyword evidence="4" id="KW-0472">Membrane</keyword>
<keyword evidence="4" id="KW-0812">Transmembrane</keyword>
<evidence type="ECO:0000256" key="2">
    <source>
        <dbReference type="ARBA" id="ARBA00022737"/>
    </source>
</evidence>
<sequence>MEEQQRLHAYRFVAYSAVTFSVVAVFSLCITLPMVYNYVHGIKTQINHEIKFCKHSARDIFAEVNHIRANPKNASRFARQAGY</sequence>
<protein>
    <recommendedName>
        <fullName evidence="5">Nematode cuticle collagen N-terminal domain-containing protein</fullName>
    </recommendedName>
</protein>
<accession>A0AAE9EFV3</accession>
<evidence type="ECO:0000313" key="7">
    <source>
        <dbReference type="Proteomes" id="UP000829354"/>
    </source>
</evidence>
<dbReference type="EMBL" id="CP092622">
    <property type="protein sequence ID" value="UMM22810.1"/>
    <property type="molecule type" value="Genomic_DNA"/>
</dbReference>
<proteinExistence type="predicted"/>
<dbReference type="GO" id="GO:0042302">
    <property type="term" value="F:structural constituent of cuticle"/>
    <property type="evidence" value="ECO:0007669"/>
    <property type="project" value="InterPro"/>
</dbReference>
<reference evidence="6 7" key="1">
    <citation type="submission" date="2022-04" db="EMBL/GenBank/DDBJ databases">
        <title>Chromosome-level reference genomes for two strains of Caenorhabditis briggsae: an improved platform for comparative genomics.</title>
        <authorList>
            <person name="Stevens L."/>
            <person name="Andersen E."/>
        </authorList>
    </citation>
    <scope>NUCLEOTIDE SEQUENCE [LARGE SCALE GENOMIC DNA]</scope>
    <source>
        <strain evidence="6">VX34</strain>
        <tissue evidence="6">Whole-organism</tissue>
    </source>
</reference>
<feature type="domain" description="Nematode cuticle collagen N-terminal" evidence="5">
    <location>
        <begin position="12"/>
        <end position="64"/>
    </location>
</feature>
<keyword evidence="4" id="KW-1133">Transmembrane helix</keyword>
<evidence type="ECO:0000259" key="5">
    <source>
        <dbReference type="SMART" id="SM01088"/>
    </source>
</evidence>
<dbReference type="AlphaFoldDB" id="A0AAE9EFV3"/>
<comment type="subunit">
    <text evidence="1">Collagen polypeptide chains are complexed within the cuticle by disulfide bonds and other types of covalent cross-links.</text>
</comment>
<gene>
    <name evidence="6" type="ORF">L5515_003830</name>
</gene>
<keyword evidence="3" id="KW-1015">Disulfide bond</keyword>
<dbReference type="Proteomes" id="UP000829354">
    <property type="component" value="Chromosome III"/>
</dbReference>
<name>A0AAE9EFV3_CAEBR</name>
<dbReference type="InterPro" id="IPR002486">
    <property type="entry name" value="Col_cuticle_N"/>
</dbReference>
<dbReference type="SMART" id="SM01088">
    <property type="entry name" value="Col_cuticle_N"/>
    <property type="match status" value="1"/>
</dbReference>